<gene>
    <name evidence="2" type="primary">106050940</name>
</gene>
<organism evidence="2 3">
    <name type="scientific">Biomphalaria glabrata</name>
    <name type="common">Bloodfluke planorb</name>
    <name type="synonym">Freshwater snail</name>
    <dbReference type="NCBI Taxonomy" id="6526"/>
    <lineage>
        <taxon>Eukaryota</taxon>
        <taxon>Metazoa</taxon>
        <taxon>Spiralia</taxon>
        <taxon>Lophotrochozoa</taxon>
        <taxon>Mollusca</taxon>
        <taxon>Gastropoda</taxon>
        <taxon>Heterobranchia</taxon>
        <taxon>Euthyneura</taxon>
        <taxon>Panpulmonata</taxon>
        <taxon>Hygrophila</taxon>
        <taxon>Lymnaeoidea</taxon>
        <taxon>Planorbidae</taxon>
        <taxon>Biomphalaria</taxon>
    </lineage>
</organism>
<feature type="compositionally biased region" description="Polar residues" evidence="1">
    <location>
        <begin position="100"/>
        <end position="117"/>
    </location>
</feature>
<proteinExistence type="predicted"/>
<accession>A0A2C9LQ03</accession>
<reference evidence="2" key="1">
    <citation type="submission" date="2020-05" db="UniProtKB">
        <authorList>
            <consortium name="EnsemblMetazoa"/>
        </authorList>
    </citation>
    <scope>IDENTIFICATION</scope>
    <source>
        <strain evidence="2">BB02</strain>
    </source>
</reference>
<dbReference type="EnsemblMetazoa" id="BGLB033656-RA">
    <property type="protein sequence ID" value="BGLB033656-PA"/>
    <property type="gene ID" value="BGLB033656"/>
</dbReference>
<feature type="region of interest" description="Disordered" evidence="1">
    <location>
        <begin position="100"/>
        <end position="144"/>
    </location>
</feature>
<dbReference type="VEuPathDB" id="VectorBase:BGLB033656"/>
<feature type="compositionally biased region" description="Basic residues" evidence="1">
    <location>
        <begin position="1"/>
        <end position="11"/>
    </location>
</feature>
<dbReference type="VEuPathDB" id="VectorBase:BGLAX_031052"/>
<protein>
    <submittedName>
        <fullName evidence="2">Uncharacterized protein</fullName>
    </submittedName>
</protein>
<evidence type="ECO:0000256" key="1">
    <source>
        <dbReference type="SAM" id="MobiDB-lite"/>
    </source>
</evidence>
<dbReference type="Proteomes" id="UP000076420">
    <property type="component" value="Unassembled WGS sequence"/>
</dbReference>
<evidence type="ECO:0000313" key="2">
    <source>
        <dbReference type="EnsemblMetazoa" id="BGLB033656-PA"/>
    </source>
</evidence>
<sequence length="250" mass="28533">MGGRIKTKVIKSLRDCDPSDTEENGPEPARDQNSNAGPRKPSDNKGGRQTTSGRGSQDEDPMILNVEEFIRQMVGNAQHRLMAPTDPNLDLEEIRRLITESQNVQPRDLSDQSTMSTELPIYESDTPDTSPRGRDAKMKKKTLRRKRFDPTHQRRPLYRPSPFLTYIKPEDYVCVPNNHNLPSYCHNALPFPWGVRLPLPKSQRNSPDLPVCSPLPLFPSENIIAFSYQHSSKHYQICADSKAEQKLEWL</sequence>
<evidence type="ECO:0000313" key="3">
    <source>
        <dbReference type="Proteomes" id="UP000076420"/>
    </source>
</evidence>
<name>A0A2C9LQ03_BIOGL</name>
<dbReference type="AlphaFoldDB" id="A0A2C9LQ03"/>
<dbReference type="RefSeq" id="XP_013061486.2">
    <property type="nucleotide sequence ID" value="XM_013206032.2"/>
</dbReference>
<feature type="region of interest" description="Disordered" evidence="1">
    <location>
        <begin position="1"/>
        <end position="62"/>
    </location>
</feature>
<dbReference type="OrthoDB" id="10458623at2759"/>
<dbReference type="KEGG" id="bgt:106050940"/>